<comment type="caution">
    <text evidence="3">The sequence shown here is derived from an EMBL/GenBank/DDBJ whole genome shotgun (WGS) entry which is preliminary data.</text>
</comment>
<dbReference type="InterPro" id="IPR012334">
    <property type="entry name" value="Pectin_lyas_fold"/>
</dbReference>
<gene>
    <name evidence="3" type="ORF">INF28_08390</name>
</gene>
<dbReference type="SUPFAM" id="SSF63446">
    <property type="entry name" value="Type I dockerin domain"/>
    <property type="match status" value="1"/>
</dbReference>
<dbReference type="Proteomes" id="UP000806542">
    <property type="component" value="Unassembled WGS sequence"/>
</dbReference>
<dbReference type="PROSITE" id="PS00018">
    <property type="entry name" value="EF_HAND_1"/>
    <property type="match status" value="1"/>
</dbReference>
<feature type="signal peptide" evidence="2">
    <location>
        <begin position="1"/>
        <end position="26"/>
    </location>
</feature>
<dbReference type="AlphaFoldDB" id="A0A9D5M1M0"/>
<dbReference type="GO" id="GO:0000272">
    <property type="term" value="P:polysaccharide catabolic process"/>
    <property type="evidence" value="ECO:0007669"/>
    <property type="project" value="InterPro"/>
</dbReference>
<dbReference type="Gene3D" id="1.10.1330.10">
    <property type="entry name" value="Dockerin domain"/>
    <property type="match status" value="1"/>
</dbReference>
<dbReference type="InterPro" id="IPR018247">
    <property type="entry name" value="EF_Hand_1_Ca_BS"/>
</dbReference>
<accession>A0A9D5M1M0</accession>
<dbReference type="SUPFAM" id="SSF51126">
    <property type="entry name" value="Pectin lyase-like"/>
    <property type="match status" value="1"/>
</dbReference>
<dbReference type="Gene3D" id="2.160.20.10">
    <property type="entry name" value="Single-stranded right-handed beta-helix, Pectin lyase-like"/>
    <property type="match status" value="1"/>
</dbReference>
<dbReference type="EMBL" id="JADCKB010000016">
    <property type="protein sequence ID" value="MBE5040476.1"/>
    <property type="molecule type" value="Genomic_DNA"/>
</dbReference>
<sequence>MKMKKILSGFLFCVMVLGSFCLPVSADGTVLPEPVNGVITLSENVTLSEPVCYSSGTITIDLNGFLLTSTGYENVNLFADPANESVLNISGTADVTIKDSSQDKTGLVIAGSAVNCRPSPASTIAINGGTLTIDGAAIKGATTINCKEGSNALDITGSNTTVNIVNDAKISGGDDITDTSRDYNYGDKRNTYGASAIYIKTNGTLTITDSEVIGGQGIGGSRNGGRAIEMPCYSYDRNWDTMEFENIVLGTLYITDSTIKGGDSEKYNAAAPAMEVAANGLIQKSQILGGNAEGIGGTAVLVGSIAPPPKFVNCTITGGNGNTSWPGTGVELKGAGGFQADECIISGGQGTGASSYGGALWLYQENKDPIQLTNCELVIQSDVVGSAISGTATGEGTISVDGELKIKREGKDTATSDLLNESVDIVWETTPKILYADATGTNYREPVVYIENAGYLSIAEAMEAAGDNDILKVMPGTYTEDIVIDKPITLQGTDGAVFSGTIQVTQAGTGTILQEIDLSYDAASDPIGTTNTSSRLVIEANQVQVNNSNFYAAYDLENATDSFGMITTSGTSQNVTFNTCTFQTNTNAIFPMSDTGRIEDCTFKPLDNGDTRKSLAISAPHLQNVVIQGNAFYGMGIQTNQAVLQQNTFYDFNTPVITIEDPSEVGEMLLSGNYWGSTNPDFNTVLGSLKDTAILENYYTIVEANGDLSGLVTIAEEVGSESKQIVFEQVANTNEFNVYLYGTTADGDPAQIENLVALDFVPVIEGSFSYTFTPGNTEWTYELHDDVLSIHEKGNLDGQSDLSGQKILLGKMILEGYGAGKLSISSEADSKVVQRSKDGQNTAINSVLTAGTACEFTLNVPTQTLTINITFPNTVTDNAAVYQDMQVTISGGDLSEKKIYTLGIGDGNIEMNDEGGYTINTALTQNIRYNITVEGAGYRTARYSVNMNADKKLTFWNNVKDTVMEVEENNPDSAVSTTFLAGDIVKDNLINLYDLSAVVSYFGQDNLIATHPEYAKYDLNRDGKIDSSDVAYVLVSWGK</sequence>
<feature type="chain" id="PRO_5039374246" description="Probable pectate lyase C" evidence="2">
    <location>
        <begin position="27"/>
        <end position="1039"/>
    </location>
</feature>
<dbReference type="RefSeq" id="WP_226393026.1">
    <property type="nucleotide sequence ID" value="NZ_JADCKB010000016.1"/>
</dbReference>
<organism evidence="3 4">
    <name type="scientific">Ructibacterium gallinarum</name>
    <dbReference type="NCBI Taxonomy" id="2779355"/>
    <lineage>
        <taxon>Bacteria</taxon>
        <taxon>Bacillati</taxon>
        <taxon>Bacillota</taxon>
        <taxon>Clostridia</taxon>
        <taxon>Eubacteriales</taxon>
        <taxon>Oscillospiraceae</taxon>
        <taxon>Ructibacterium</taxon>
    </lineage>
</organism>
<dbReference type="InterPro" id="IPR002105">
    <property type="entry name" value="Dockerin_1_rpt"/>
</dbReference>
<keyword evidence="2" id="KW-0732">Signal</keyword>
<protein>
    <recommendedName>
        <fullName evidence="1">Probable pectate lyase C</fullName>
    </recommendedName>
</protein>
<reference evidence="3" key="1">
    <citation type="submission" date="2020-10" db="EMBL/GenBank/DDBJ databases">
        <title>ChiBAC.</title>
        <authorList>
            <person name="Zenner C."/>
            <person name="Hitch T.C.A."/>
            <person name="Clavel T."/>
        </authorList>
    </citation>
    <scope>NUCLEOTIDE SEQUENCE</scope>
    <source>
        <strain evidence="3">DSM 107454</strain>
    </source>
</reference>
<dbReference type="GO" id="GO:0004553">
    <property type="term" value="F:hydrolase activity, hydrolyzing O-glycosyl compounds"/>
    <property type="evidence" value="ECO:0007669"/>
    <property type="project" value="InterPro"/>
</dbReference>
<dbReference type="InterPro" id="IPR036439">
    <property type="entry name" value="Dockerin_dom_sf"/>
</dbReference>
<proteinExistence type="predicted"/>
<evidence type="ECO:0000256" key="1">
    <source>
        <dbReference type="ARBA" id="ARBA00016512"/>
    </source>
</evidence>
<evidence type="ECO:0000313" key="4">
    <source>
        <dbReference type="Proteomes" id="UP000806542"/>
    </source>
</evidence>
<dbReference type="InterPro" id="IPR011050">
    <property type="entry name" value="Pectin_lyase_fold/virulence"/>
</dbReference>
<keyword evidence="4" id="KW-1185">Reference proteome</keyword>
<evidence type="ECO:0000313" key="3">
    <source>
        <dbReference type="EMBL" id="MBE5040476.1"/>
    </source>
</evidence>
<name>A0A9D5M1M0_9FIRM</name>
<evidence type="ECO:0000256" key="2">
    <source>
        <dbReference type="SAM" id="SignalP"/>
    </source>
</evidence>
<dbReference type="Pfam" id="PF00404">
    <property type="entry name" value="Dockerin_1"/>
    <property type="match status" value="1"/>
</dbReference>